<feature type="compositionally biased region" description="Basic and acidic residues" evidence="1">
    <location>
        <begin position="199"/>
        <end position="215"/>
    </location>
</feature>
<feature type="compositionally biased region" description="Basic and acidic residues" evidence="1">
    <location>
        <begin position="248"/>
        <end position="257"/>
    </location>
</feature>
<proteinExistence type="predicted"/>
<evidence type="ECO:0000313" key="2">
    <source>
        <dbReference type="EMBL" id="PUU79257.1"/>
    </source>
</evidence>
<protein>
    <submittedName>
        <fullName evidence="2">Uncharacterized protein</fullName>
    </submittedName>
</protein>
<organism evidence="2 3">
    <name type="scientific">Tuber borchii</name>
    <name type="common">White truffle</name>
    <dbReference type="NCBI Taxonomy" id="42251"/>
    <lineage>
        <taxon>Eukaryota</taxon>
        <taxon>Fungi</taxon>
        <taxon>Dikarya</taxon>
        <taxon>Ascomycota</taxon>
        <taxon>Pezizomycotina</taxon>
        <taxon>Pezizomycetes</taxon>
        <taxon>Pezizales</taxon>
        <taxon>Tuberaceae</taxon>
        <taxon>Tuber</taxon>
    </lineage>
</organism>
<comment type="caution">
    <text evidence="2">The sequence shown here is derived from an EMBL/GenBank/DDBJ whole genome shotgun (WGS) entry which is preliminary data.</text>
</comment>
<sequence>MSLPPGKFITGEGEPMDTSGGDPPGPLNHLTEILGTSAALVYSIDSNTDLPACSDMAPKRTPSPFPKGHGLGPRMAGSGKRQASPQLISTNQVYLADPTETTQGLVGEIDDLRQEADEGKQLSKEQIIAFERLIVTVEQATSQRQQELVEITQALKNATDRQGPHEEKQQRFQQLHNLTKLPLQPAPQVPAAPYACPPDRIESWIRERQGQEWRNKGKQPADNLFNTGDDGNGGQGPPKPPPKNNLDLSDHGSEDGHGGGGGRGGGGGGGPS</sequence>
<feature type="region of interest" description="Disordered" evidence="1">
    <location>
        <begin position="53"/>
        <end position="84"/>
    </location>
</feature>
<evidence type="ECO:0000313" key="3">
    <source>
        <dbReference type="Proteomes" id="UP000244722"/>
    </source>
</evidence>
<accession>A0A2T6ZUT6</accession>
<feature type="region of interest" description="Disordered" evidence="1">
    <location>
        <begin position="178"/>
        <end position="272"/>
    </location>
</feature>
<dbReference type="EMBL" id="NESQ01000097">
    <property type="protein sequence ID" value="PUU79257.1"/>
    <property type="molecule type" value="Genomic_DNA"/>
</dbReference>
<gene>
    <name evidence="2" type="ORF">B9Z19DRAFT_1125534</name>
</gene>
<name>A0A2T6ZUT6_TUBBO</name>
<feature type="compositionally biased region" description="Gly residues" evidence="1">
    <location>
        <begin position="258"/>
        <end position="272"/>
    </location>
</feature>
<keyword evidence="3" id="KW-1185">Reference proteome</keyword>
<reference evidence="2 3" key="1">
    <citation type="submission" date="2017-04" db="EMBL/GenBank/DDBJ databases">
        <title>Draft genome sequence of Tuber borchii Vittad., a whitish edible truffle.</title>
        <authorList>
            <consortium name="DOE Joint Genome Institute"/>
            <person name="Murat C."/>
            <person name="Kuo A."/>
            <person name="Barry K.W."/>
            <person name="Clum A."/>
            <person name="Dockter R.B."/>
            <person name="Fauchery L."/>
            <person name="Iotti M."/>
            <person name="Kohler A."/>
            <person name="Labutti K."/>
            <person name="Lindquist E.A."/>
            <person name="Lipzen A."/>
            <person name="Ohm R.A."/>
            <person name="Wang M."/>
            <person name="Grigoriev I.V."/>
            <person name="Zambonelli A."/>
            <person name="Martin F.M."/>
        </authorList>
    </citation>
    <scope>NUCLEOTIDE SEQUENCE [LARGE SCALE GENOMIC DNA]</scope>
    <source>
        <strain evidence="2 3">Tbo3840</strain>
    </source>
</reference>
<evidence type="ECO:0000256" key="1">
    <source>
        <dbReference type="SAM" id="MobiDB-lite"/>
    </source>
</evidence>
<feature type="region of interest" description="Disordered" evidence="1">
    <location>
        <begin position="1"/>
        <end position="30"/>
    </location>
</feature>
<dbReference type="AlphaFoldDB" id="A0A2T6ZUT6"/>
<dbReference type="Proteomes" id="UP000244722">
    <property type="component" value="Unassembled WGS sequence"/>
</dbReference>